<evidence type="ECO:0000313" key="2">
    <source>
        <dbReference type="Proteomes" id="UP000504637"/>
    </source>
</evidence>
<dbReference type="RefSeq" id="XP_033458764.1">
    <property type="nucleotide sequence ID" value="XM_033599992.1"/>
</dbReference>
<name>A0A6J3M1G2_9PEZI</name>
<evidence type="ECO:0000256" key="1">
    <source>
        <dbReference type="SAM" id="MobiDB-lite"/>
    </source>
</evidence>
<feature type="region of interest" description="Disordered" evidence="1">
    <location>
        <begin position="57"/>
        <end position="82"/>
    </location>
</feature>
<gene>
    <name evidence="3" type="ORF">K489DRAFT_254892</name>
</gene>
<evidence type="ECO:0000313" key="3">
    <source>
        <dbReference type="RefSeq" id="XP_033458764.1"/>
    </source>
</evidence>
<accession>A0A6J3M1G2</accession>
<proteinExistence type="predicted"/>
<feature type="compositionally biased region" description="Basic and acidic residues" evidence="1">
    <location>
        <begin position="57"/>
        <end position="69"/>
    </location>
</feature>
<reference evidence="3" key="2">
    <citation type="submission" date="2020-04" db="EMBL/GenBank/DDBJ databases">
        <authorList>
            <consortium name="NCBI Genome Project"/>
        </authorList>
    </citation>
    <scope>NUCLEOTIDE SEQUENCE</scope>
    <source>
        <strain evidence="3">CBS 342.82</strain>
    </source>
</reference>
<dbReference type="AlphaFoldDB" id="A0A6J3M1G2"/>
<dbReference type="GeneID" id="54357791"/>
<protein>
    <submittedName>
        <fullName evidence="3">Uncharacterized protein</fullName>
    </submittedName>
</protein>
<sequence>MFALVKQDSCDAVKTSRRAPHAACALAPIYLWHREFSRGWHGPRTVGSLAASKKKGEASRVWERREKQVTGRRRGRTSSVDALGGGHDAGGKLFGSRLRSADGIQHQIFPALPFRHSSSATWKCANYSARSHDSMRHLRIAIVSSHRRI</sequence>
<dbReference type="Proteomes" id="UP000504637">
    <property type="component" value="Unplaced"/>
</dbReference>
<organism evidence="3">
    <name type="scientific">Dissoconium aciculare CBS 342.82</name>
    <dbReference type="NCBI Taxonomy" id="1314786"/>
    <lineage>
        <taxon>Eukaryota</taxon>
        <taxon>Fungi</taxon>
        <taxon>Dikarya</taxon>
        <taxon>Ascomycota</taxon>
        <taxon>Pezizomycotina</taxon>
        <taxon>Dothideomycetes</taxon>
        <taxon>Dothideomycetidae</taxon>
        <taxon>Mycosphaerellales</taxon>
        <taxon>Dissoconiaceae</taxon>
        <taxon>Dissoconium</taxon>
    </lineage>
</organism>
<reference evidence="3" key="3">
    <citation type="submission" date="2025-08" db="UniProtKB">
        <authorList>
            <consortium name="RefSeq"/>
        </authorList>
    </citation>
    <scope>IDENTIFICATION</scope>
    <source>
        <strain evidence="3">CBS 342.82</strain>
    </source>
</reference>
<keyword evidence="2" id="KW-1185">Reference proteome</keyword>
<reference evidence="3" key="1">
    <citation type="submission" date="2020-01" db="EMBL/GenBank/DDBJ databases">
        <authorList>
            <consortium name="DOE Joint Genome Institute"/>
            <person name="Haridas S."/>
            <person name="Albert R."/>
            <person name="Binder M."/>
            <person name="Bloem J."/>
            <person name="Labutti K."/>
            <person name="Salamov A."/>
            <person name="Andreopoulos B."/>
            <person name="Baker S.E."/>
            <person name="Barry K."/>
            <person name="Bills G."/>
            <person name="Bluhm B.H."/>
            <person name="Cannon C."/>
            <person name="Castanera R."/>
            <person name="Culley D.E."/>
            <person name="Daum C."/>
            <person name="Ezra D."/>
            <person name="Gonzalez J.B."/>
            <person name="Henrissat B."/>
            <person name="Kuo A."/>
            <person name="Liang C."/>
            <person name="Lipzen A."/>
            <person name="Lutzoni F."/>
            <person name="Magnuson J."/>
            <person name="Mondo S."/>
            <person name="Nolan M."/>
            <person name="Ohm R."/>
            <person name="Pangilinan J."/>
            <person name="Park H.-J."/>
            <person name="Ramirez L."/>
            <person name="Alfaro M."/>
            <person name="Sun H."/>
            <person name="Tritt A."/>
            <person name="Yoshinaga Y."/>
            <person name="Zwiers L.-H."/>
            <person name="Turgeon B.G."/>
            <person name="Goodwin S.B."/>
            <person name="Spatafora J.W."/>
            <person name="Crous P.W."/>
            <person name="Grigoriev I.V."/>
        </authorList>
    </citation>
    <scope>NUCLEOTIDE SEQUENCE</scope>
    <source>
        <strain evidence="3">CBS 342.82</strain>
    </source>
</reference>